<feature type="region of interest" description="Disordered" evidence="8">
    <location>
        <begin position="1"/>
        <end position="212"/>
    </location>
</feature>
<reference evidence="11" key="1">
    <citation type="submission" date="2016-02" db="EMBL/GenBank/DDBJ databases">
        <title>Draft genome sequence of Microdochium bolleyi, a fungal endophyte of beachgrass.</title>
        <authorList>
            <consortium name="DOE Joint Genome Institute"/>
            <person name="David A.S."/>
            <person name="May G."/>
            <person name="Haridas S."/>
            <person name="Lim J."/>
            <person name="Wang M."/>
            <person name="Labutti K."/>
            <person name="Lipzen A."/>
            <person name="Barry K."/>
            <person name="Grigoriev I.V."/>
        </authorList>
    </citation>
    <scope>NUCLEOTIDE SEQUENCE [LARGE SCALE GENOMIC DNA]</scope>
    <source>
        <strain evidence="11">J235TASD1</strain>
    </source>
</reference>
<dbReference type="STRING" id="196109.A0A136J2E1"/>
<feature type="compositionally biased region" description="Acidic residues" evidence="8">
    <location>
        <begin position="174"/>
        <end position="186"/>
    </location>
</feature>
<dbReference type="SUPFAM" id="SSF57756">
    <property type="entry name" value="Retrovirus zinc finger-like domains"/>
    <property type="match status" value="1"/>
</dbReference>
<dbReference type="GO" id="GO:0008270">
    <property type="term" value="F:zinc ion binding"/>
    <property type="evidence" value="ECO:0007669"/>
    <property type="project" value="UniProtKB-KW"/>
</dbReference>
<feature type="compositionally biased region" description="Gly residues" evidence="8">
    <location>
        <begin position="667"/>
        <end position="686"/>
    </location>
</feature>
<dbReference type="InParanoid" id="A0A136J2E1"/>
<dbReference type="GO" id="GO:0071038">
    <property type="term" value="P:TRAMP-dependent tRNA surveillance pathway"/>
    <property type="evidence" value="ECO:0007669"/>
    <property type="project" value="TreeGrafter"/>
</dbReference>
<dbReference type="PANTHER" id="PTHR46543:SF1">
    <property type="entry name" value="ZINC FINGER CCHC DOMAIN-CONTAINING PROTEIN 7"/>
    <property type="match status" value="1"/>
</dbReference>
<feature type="compositionally biased region" description="Polar residues" evidence="8">
    <location>
        <begin position="98"/>
        <end position="108"/>
    </location>
</feature>
<feature type="domain" description="CCHC-type" evidence="9">
    <location>
        <begin position="479"/>
        <end position="492"/>
    </location>
</feature>
<dbReference type="OrthoDB" id="7608935at2759"/>
<evidence type="ECO:0000259" key="9">
    <source>
        <dbReference type="PROSITE" id="PS50158"/>
    </source>
</evidence>
<evidence type="ECO:0000256" key="8">
    <source>
        <dbReference type="SAM" id="MobiDB-lite"/>
    </source>
</evidence>
<feature type="compositionally biased region" description="Acidic residues" evidence="8">
    <location>
        <begin position="78"/>
        <end position="90"/>
    </location>
</feature>
<sequence length="726" mass="75362">MESTEPVVAPSAGVLPEDPKIANKTPSPSHKRPRDFVADLRGLTPSGDEGDGGDGRSAPQAKKQRLDEAASSDAEAQSVDDGEVTDSEDDLPGHSGAPKSSRSPQSSLKPADQPQALAATAKASGYNPGISLGVRTSFAARGAAKSAATRSTPLFASTTSRDPSPDPSVHSDGEAAEDEEGDDDQEDTSKEASEATTSTPASVQGRMPAPPAVTTFNSGGITWTVPATAPFSIPKNSALRKPAGWRSILDLWMIAFLKENMEHAADANKKVFVTSLNSYIDTNVGKQKGGKKASTKARSAVSKMWLGIDEKTLDKLIANAQQDAERELEEEASATSASEGELNDDSGQEDGEASELDTDEELRQQQRYYPGATDPSQYCLSCSGTGHKAKECPQRSCRFCSSFKHTSYGCPAKRRCSKCYQLGHSSKSCTEKLAVTAEERDPCAFCGAPHLETECSEIWRSYNPGTVSRKTVRSIPTYCFTCGREGHYGPECGLPGRGPSIAGPTTWSQANRDLYIDPASDAVAIGWAGVGSSAATAVQPSFHIRGHASARRTHTHFVSSDDSDDGFIHEPVRNKQQQQQRGARGAGSIRISSNIASSSANGAPGGGGGGFSALSSRNNHRGGGGGGHGDNNWQPPLPPGPPPPQPPSMSSGYANLPPRPNQHQGGQRRGNNGGGGGAGGGGGGRSNGPPPSRPRGGGGPRSQNRGRGGGGSGGGGGGGRGRGGRR</sequence>
<dbReference type="GO" id="GO:0071036">
    <property type="term" value="P:nuclear polyadenylation-dependent snoRNA catabolic process"/>
    <property type="evidence" value="ECO:0007669"/>
    <property type="project" value="TreeGrafter"/>
</dbReference>
<proteinExistence type="predicted"/>
<feature type="region of interest" description="Disordered" evidence="8">
    <location>
        <begin position="549"/>
        <end position="726"/>
    </location>
</feature>
<dbReference type="PROSITE" id="PS50158">
    <property type="entry name" value="ZF_CCHC"/>
    <property type="match status" value="2"/>
</dbReference>
<keyword evidence="6" id="KW-0539">Nucleus</keyword>
<feature type="compositionally biased region" description="Low complexity" evidence="8">
    <location>
        <begin position="136"/>
        <end position="162"/>
    </location>
</feature>
<feature type="compositionally biased region" description="Pro residues" evidence="8">
    <location>
        <begin position="635"/>
        <end position="647"/>
    </location>
</feature>
<dbReference type="InterPro" id="IPR001878">
    <property type="entry name" value="Znf_CCHC"/>
</dbReference>
<evidence type="ECO:0000313" key="10">
    <source>
        <dbReference type="EMBL" id="KXJ91156.1"/>
    </source>
</evidence>
<dbReference type="AlphaFoldDB" id="A0A136J2E1"/>
<dbReference type="GO" id="GO:0003723">
    <property type="term" value="F:RNA binding"/>
    <property type="evidence" value="ECO:0007669"/>
    <property type="project" value="TreeGrafter"/>
</dbReference>
<dbReference type="Gene3D" id="4.10.60.10">
    <property type="entry name" value="Zinc finger, CCHC-type"/>
    <property type="match status" value="2"/>
</dbReference>
<name>A0A136J2E1_9PEZI</name>
<evidence type="ECO:0000256" key="1">
    <source>
        <dbReference type="ARBA" id="ARBA00004123"/>
    </source>
</evidence>
<accession>A0A136J2E1</accession>
<dbReference type="GO" id="GO:0071037">
    <property type="term" value="P:nuclear polyadenylation-dependent snRNA catabolic process"/>
    <property type="evidence" value="ECO:0007669"/>
    <property type="project" value="TreeGrafter"/>
</dbReference>
<dbReference type="EMBL" id="KQ964251">
    <property type="protein sequence ID" value="KXJ91156.1"/>
    <property type="molecule type" value="Genomic_DNA"/>
</dbReference>
<dbReference type="InterPro" id="IPR051644">
    <property type="entry name" value="TRAMP_AT-DNA-binding"/>
</dbReference>
<keyword evidence="5" id="KW-0862">Zinc</keyword>
<dbReference type="GO" id="GO:0071035">
    <property type="term" value="P:nuclear polyadenylation-dependent rRNA catabolic process"/>
    <property type="evidence" value="ECO:0007669"/>
    <property type="project" value="TreeGrafter"/>
</dbReference>
<dbReference type="GO" id="GO:0071031">
    <property type="term" value="P:nuclear mRNA surveillance of mRNA 3'-end processing"/>
    <property type="evidence" value="ECO:0007669"/>
    <property type="project" value="TreeGrafter"/>
</dbReference>
<dbReference type="InterPro" id="IPR036875">
    <property type="entry name" value="Znf_CCHC_sf"/>
</dbReference>
<gene>
    <name evidence="10" type="ORF">Micbo1qcDRAFT_195942</name>
</gene>
<organism evidence="10 11">
    <name type="scientific">Microdochium bolleyi</name>
    <dbReference type="NCBI Taxonomy" id="196109"/>
    <lineage>
        <taxon>Eukaryota</taxon>
        <taxon>Fungi</taxon>
        <taxon>Dikarya</taxon>
        <taxon>Ascomycota</taxon>
        <taxon>Pezizomycotina</taxon>
        <taxon>Sordariomycetes</taxon>
        <taxon>Xylariomycetidae</taxon>
        <taxon>Xylariales</taxon>
        <taxon>Microdochiaceae</taxon>
        <taxon>Microdochium</taxon>
    </lineage>
</organism>
<protein>
    <recommendedName>
        <fullName evidence="9">CCHC-type domain-containing protein</fullName>
    </recommendedName>
</protein>
<evidence type="ECO:0000256" key="3">
    <source>
        <dbReference type="ARBA" id="ARBA00022737"/>
    </source>
</evidence>
<dbReference type="SMART" id="SM00343">
    <property type="entry name" value="ZnF_C2HC"/>
    <property type="match status" value="5"/>
</dbReference>
<keyword evidence="3" id="KW-0677">Repeat</keyword>
<evidence type="ECO:0000256" key="2">
    <source>
        <dbReference type="ARBA" id="ARBA00022723"/>
    </source>
</evidence>
<dbReference type="GO" id="GO:0071039">
    <property type="term" value="P:nuclear polyadenylation-dependent CUT catabolic process"/>
    <property type="evidence" value="ECO:0007669"/>
    <property type="project" value="TreeGrafter"/>
</dbReference>
<comment type="subcellular location">
    <subcellularLocation>
        <location evidence="1">Nucleus</location>
    </subcellularLocation>
</comment>
<evidence type="ECO:0000256" key="4">
    <source>
        <dbReference type="ARBA" id="ARBA00022771"/>
    </source>
</evidence>
<evidence type="ECO:0000313" key="11">
    <source>
        <dbReference type="Proteomes" id="UP000070501"/>
    </source>
</evidence>
<dbReference type="GO" id="GO:0031499">
    <property type="term" value="C:TRAMP complex"/>
    <property type="evidence" value="ECO:0007669"/>
    <property type="project" value="TreeGrafter"/>
</dbReference>
<evidence type="ECO:0000256" key="7">
    <source>
        <dbReference type="PROSITE-ProRule" id="PRU00047"/>
    </source>
</evidence>
<keyword evidence="2" id="KW-0479">Metal-binding</keyword>
<feature type="compositionally biased region" description="Acidic residues" evidence="8">
    <location>
        <begin position="341"/>
        <end position="359"/>
    </location>
</feature>
<dbReference type="PANTHER" id="PTHR46543">
    <property type="entry name" value="ZINC FINGER CCHC DOMAIN-CONTAINING PROTEIN 7"/>
    <property type="match status" value="1"/>
</dbReference>
<dbReference type="Proteomes" id="UP000070501">
    <property type="component" value="Unassembled WGS sequence"/>
</dbReference>
<keyword evidence="11" id="KW-1185">Reference proteome</keyword>
<evidence type="ECO:0000256" key="5">
    <source>
        <dbReference type="ARBA" id="ARBA00022833"/>
    </source>
</evidence>
<feature type="region of interest" description="Disordered" evidence="8">
    <location>
        <begin position="322"/>
        <end position="359"/>
    </location>
</feature>
<feature type="domain" description="CCHC-type" evidence="9">
    <location>
        <begin position="379"/>
        <end position="394"/>
    </location>
</feature>
<keyword evidence="4 7" id="KW-0863">Zinc-finger</keyword>
<evidence type="ECO:0000256" key="6">
    <source>
        <dbReference type="ARBA" id="ARBA00023242"/>
    </source>
</evidence>
<feature type="compositionally biased region" description="Low complexity" evidence="8">
    <location>
        <begin position="576"/>
        <end position="602"/>
    </location>
</feature>
<feature type="compositionally biased region" description="Gly residues" evidence="8">
    <location>
        <begin position="695"/>
        <end position="726"/>
    </location>
</feature>